<evidence type="ECO:0000256" key="4">
    <source>
        <dbReference type="ARBA" id="ARBA00022559"/>
    </source>
</evidence>
<dbReference type="InterPro" id="IPR036249">
    <property type="entry name" value="Thioredoxin-like_sf"/>
</dbReference>
<feature type="region of interest" description="Disordered" evidence="14">
    <location>
        <begin position="223"/>
        <end position="277"/>
    </location>
</feature>
<comment type="subcellular location">
    <subcellularLocation>
        <location evidence="1">Nucleus</location>
    </subcellularLocation>
</comment>
<keyword evidence="6" id="KW-0560">Oxidoreductase</keyword>
<feature type="compositionally biased region" description="Low complexity" evidence="14">
    <location>
        <begin position="356"/>
        <end position="373"/>
    </location>
</feature>
<dbReference type="CDD" id="cd03017">
    <property type="entry name" value="PRX_BCP"/>
    <property type="match status" value="1"/>
</dbReference>
<proteinExistence type="inferred from homology"/>
<dbReference type="EC" id="1.11.1.24" evidence="3"/>
<organism evidence="16 17">
    <name type="scientific">Stemphylium lycopersici</name>
    <name type="common">Tomato gray leaf spot disease fungus</name>
    <name type="synonym">Thyrospora lycopersici</name>
    <dbReference type="NCBI Taxonomy" id="183478"/>
    <lineage>
        <taxon>Eukaryota</taxon>
        <taxon>Fungi</taxon>
        <taxon>Dikarya</taxon>
        <taxon>Ascomycota</taxon>
        <taxon>Pezizomycotina</taxon>
        <taxon>Dothideomycetes</taxon>
        <taxon>Pleosporomycetidae</taxon>
        <taxon>Pleosporales</taxon>
        <taxon>Pleosporineae</taxon>
        <taxon>Pleosporaceae</taxon>
        <taxon>Stemphylium</taxon>
    </lineage>
</organism>
<dbReference type="InterPro" id="IPR050924">
    <property type="entry name" value="Peroxiredoxin_BCP/PrxQ"/>
</dbReference>
<evidence type="ECO:0000313" key="16">
    <source>
        <dbReference type="EMBL" id="RAR14781.1"/>
    </source>
</evidence>
<feature type="compositionally biased region" description="Basic and acidic residues" evidence="14">
    <location>
        <begin position="542"/>
        <end position="564"/>
    </location>
</feature>
<dbReference type="AlphaFoldDB" id="A0A364NCJ0"/>
<keyword evidence="5" id="KW-0049">Antioxidant</keyword>
<comment type="similarity">
    <text evidence="11">Belongs to the peroxiredoxin family. BCP/PrxQ subfamily.</text>
</comment>
<gene>
    <name evidence="16" type="ORF">DDE83_001813</name>
</gene>
<evidence type="ECO:0000256" key="3">
    <source>
        <dbReference type="ARBA" id="ARBA00013017"/>
    </source>
</evidence>
<dbReference type="PANTHER" id="PTHR42801">
    <property type="entry name" value="THIOREDOXIN-DEPENDENT PEROXIDE REDUCTASE"/>
    <property type="match status" value="1"/>
</dbReference>
<feature type="region of interest" description="Disordered" evidence="14">
    <location>
        <begin position="353"/>
        <end position="375"/>
    </location>
</feature>
<keyword evidence="4" id="KW-0575">Peroxidase</keyword>
<keyword evidence="8" id="KW-0539">Nucleus</keyword>
<dbReference type="EMBL" id="QGDH01000018">
    <property type="protein sequence ID" value="RAR14781.1"/>
    <property type="molecule type" value="Genomic_DNA"/>
</dbReference>
<dbReference type="GO" id="GO:0008379">
    <property type="term" value="F:thioredoxin peroxidase activity"/>
    <property type="evidence" value="ECO:0007669"/>
    <property type="project" value="TreeGrafter"/>
</dbReference>
<feature type="compositionally biased region" description="Basic and acidic residues" evidence="14">
    <location>
        <begin position="1"/>
        <end position="11"/>
    </location>
</feature>
<dbReference type="PANTHER" id="PTHR42801:SF23">
    <property type="entry name" value="PEROXIREDOXIN DOT5"/>
    <property type="match status" value="1"/>
</dbReference>
<accession>A0A364NCJ0</accession>
<evidence type="ECO:0000256" key="6">
    <source>
        <dbReference type="ARBA" id="ARBA00023002"/>
    </source>
</evidence>
<dbReference type="GO" id="GO:0034599">
    <property type="term" value="P:cellular response to oxidative stress"/>
    <property type="evidence" value="ECO:0007669"/>
    <property type="project" value="UniProtKB-ARBA"/>
</dbReference>
<dbReference type="Gene3D" id="3.40.30.10">
    <property type="entry name" value="Glutaredoxin"/>
    <property type="match status" value="1"/>
</dbReference>
<feature type="compositionally biased region" description="Basic and acidic residues" evidence="14">
    <location>
        <begin position="223"/>
        <end position="242"/>
    </location>
</feature>
<dbReference type="InterPro" id="IPR000866">
    <property type="entry name" value="AhpC/TSA"/>
</dbReference>
<evidence type="ECO:0000313" key="17">
    <source>
        <dbReference type="Proteomes" id="UP000249619"/>
    </source>
</evidence>
<evidence type="ECO:0000256" key="10">
    <source>
        <dbReference type="ARBA" id="ARBA00032824"/>
    </source>
</evidence>
<feature type="region of interest" description="Disordered" evidence="14">
    <location>
        <begin position="533"/>
        <end position="576"/>
    </location>
</feature>
<reference evidence="17" key="1">
    <citation type="submission" date="2018-05" db="EMBL/GenBank/DDBJ databases">
        <title>Draft genome sequence of Stemphylium lycopersici strain CIDEFI 213.</title>
        <authorList>
            <person name="Medina R."/>
            <person name="Franco M.E.E."/>
            <person name="Lucentini C.G."/>
            <person name="Saparrat M.C.N."/>
            <person name="Balatti P.A."/>
        </authorList>
    </citation>
    <scope>NUCLEOTIDE SEQUENCE [LARGE SCALE GENOMIC DNA]</scope>
    <source>
        <strain evidence="17">CIDEFI 213</strain>
    </source>
</reference>
<dbReference type="SUPFAM" id="SSF52833">
    <property type="entry name" value="Thioredoxin-like"/>
    <property type="match status" value="1"/>
</dbReference>
<feature type="domain" description="Thioredoxin" evidence="15">
    <location>
        <begin position="71"/>
        <end position="223"/>
    </location>
</feature>
<evidence type="ECO:0000256" key="9">
    <source>
        <dbReference type="ARBA" id="ARBA00023284"/>
    </source>
</evidence>
<evidence type="ECO:0000256" key="2">
    <source>
        <dbReference type="ARBA" id="ARBA00011245"/>
    </source>
</evidence>
<dbReference type="Pfam" id="PF00578">
    <property type="entry name" value="AhpC-TSA"/>
    <property type="match status" value="1"/>
</dbReference>
<evidence type="ECO:0000256" key="13">
    <source>
        <dbReference type="ARBA" id="ARBA00077538"/>
    </source>
</evidence>
<evidence type="ECO:0000256" key="5">
    <source>
        <dbReference type="ARBA" id="ARBA00022862"/>
    </source>
</evidence>
<dbReference type="GO" id="GO:0045454">
    <property type="term" value="P:cell redox homeostasis"/>
    <property type="evidence" value="ECO:0007669"/>
    <property type="project" value="TreeGrafter"/>
</dbReference>
<dbReference type="STRING" id="183478.A0A364NCJ0"/>
<feature type="compositionally biased region" description="Polar residues" evidence="14">
    <location>
        <begin position="565"/>
        <end position="576"/>
    </location>
</feature>
<feature type="region of interest" description="Disordered" evidence="14">
    <location>
        <begin position="1"/>
        <end position="36"/>
    </location>
</feature>
<feature type="region of interest" description="Disordered" evidence="14">
    <location>
        <begin position="303"/>
        <end position="324"/>
    </location>
</feature>
<keyword evidence="17" id="KW-1185">Reference proteome</keyword>
<keyword evidence="9" id="KW-0676">Redox-active center</keyword>
<dbReference type="InterPro" id="IPR013766">
    <property type="entry name" value="Thioredoxin_domain"/>
</dbReference>
<evidence type="ECO:0000256" key="14">
    <source>
        <dbReference type="SAM" id="MobiDB-lite"/>
    </source>
</evidence>
<keyword evidence="7" id="KW-1015">Disulfide bond</keyword>
<dbReference type="PROSITE" id="PS51352">
    <property type="entry name" value="THIOREDOXIN_2"/>
    <property type="match status" value="1"/>
</dbReference>
<dbReference type="GO" id="GO:0005634">
    <property type="term" value="C:nucleus"/>
    <property type="evidence" value="ECO:0007669"/>
    <property type="project" value="UniProtKB-SubCell"/>
</dbReference>
<feature type="compositionally biased region" description="Polar residues" evidence="14">
    <location>
        <begin position="306"/>
        <end position="321"/>
    </location>
</feature>
<dbReference type="GO" id="GO:0005737">
    <property type="term" value="C:cytoplasm"/>
    <property type="evidence" value="ECO:0007669"/>
    <property type="project" value="TreeGrafter"/>
</dbReference>
<protein>
    <recommendedName>
        <fullName evidence="3">thioredoxin-dependent peroxiredoxin</fullName>
        <ecNumber evidence="3">1.11.1.24</ecNumber>
    </recommendedName>
    <alternativeName>
        <fullName evidence="13">Nuclear thiol peroxidase</fullName>
    </alternativeName>
    <alternativeName>
        <fullName evidence="10">Thioredoxin peroxidase</fullName>
    </alternativeName>
</protein>
<keyword evidence="16" id="KW-0477">Merozoite</keyword>
<evidence type="ECO:0000259" key="15">
    <source>
        <dbReference type="PROSITE" id="PS51352"/>
    </source>
</evidence>
<evidence type="ECO:0000256" key="7">
    <source>
        <dbReference type="ARBA" id="ARBA00023157"/>
    </source>
</evidence>
<dbReference type="Proteomes" id="UP000249619">
    <property type="component" value="Unassembled WGS sequence"/>
</dbReference>
<name>A0A364NCJ0_STELY</name>
<dbReference type="FunFam" id="3.40.30.10:FF:000157">
    <property type="entry name" value="DOT5p Nuclear thiol peroxidase"/>
    <property type="match status" value="1"/>
</dbReference>
<evidence type="ECO:0000256" key="1">
    <source>
        <dbReference type="ARBA" id="ARBA00004123"/>
    </source>
</evidence>
<evidence type="ECO:0000256" key="8">
    <source>
        <dbReference type="ARBA" id="ARBA00023242"/>
    </source>
</evidence>
<comment type="caution">
    <text evidence="16">The sequence shown here is derived from an EMBL/GenBank/DDBJ whole genome shotgun (WGS) entry which is preliminary data.</text>
</comment>
<evidence type="ECO:0000256" key="11">
    <source>
        <dbReference type="ARBA" id="ARBA00038489"/>
    </source>
</evidence>
<sequence>MPVELRKRKEAPPAPAPPAKKKAPAKGKKAESEKTVVEKVQDTVTEQAEAVKDAVVGETNGASAAASSGPPKVGDTIDIASFGGEIETNDGDKTTLAKLVEESKAGVVLFTYPKASTPGCTTQVCLFRDSYTPLTATGYSIYGLSSDSPKANTTFKTKQKLPYTLLCDPPQTLISAIGFKKAPKGTTRGVFVVDKEGKVLAAEPGGPAATVEVVKKLVDNKDAVPSKHEVEEKEQKEDHDMAETADEVADSAAKTRRSSHSRPNSGPMPGNHELRPERDPLHHLRQTRDLDFAVFAPKYKRIPNHIPSTTQPIRSPRTASAASELGRMGKGKWYKRKCASYTKLKDYLKARHLLGPSNPNTNTSSPNITTISPRSTASSAEQILRKLSRIFTPPLKDETFRRDANVAIKNGDSSPWSKYSPGVVIFDTGSQDNLVTVHFLKTLDMDWEPSVDDTLIIQMDSRRLKCLGEVKGRWRIFNSSPENFRPRYEISSFKVVDVDTFDLIIGSETIKELGIFQVNRTFFGAFVPRPIRRDSPGTAKRRREEHEAKLKKEREDVRKSKQEQQQRNNAQDGRTA</sequence>
<comment type="catalytic activity">
    <reaction evidence="12">
        <text>a hydroperoxide + [thioredoxin]-dithiol = an alcohol + [thioredoxin]-disulfide + H2O</text>
        <dbReference type="Rhea" id="RHEA:62620"/>
        <dbReference type="Rhea" id="RHEA-COMP:10698"/>
        <dbReference type="Rhea" id="RHEA-COMP:10700"/>
        <dbReference type="ChEBI" id="CHEBI:15377"/>
        <dbReference type="ChEBI" id="CHEBI:29950"/>
        <dbReference type="ChEBI" id="CHEBI:30879"/>
        <dbReference type="ChEBI" id="CHEBI:35924"/>
        <dbReference type="ChEBI" id="CHEBI:50058"/>
        <dbReference type="EC" id="1.11.1.24"/>
    </reaction>
</comment>
<comment type="subunit">
    <text evidence="2">Monomer.</text>
</comment>
<dbReference type="OrthoDB" id="338622at2759"/>
<evidence type="ECO:0000256" key="12">
    <source>
        <dbReference type="ARBA" id="ARBA00049091"/>
    </source>
</evidence>